<gene>
    <name evidence="2" type="ORF">EVAR_12709_1</name>
</gene>
<reference evidence="2 3" key="1">
    <citation type="journal article" date="2019" name="Commun. Biol.">
        <title>The bagworm genome reveals a unique fibroin gene that provides high tensile strength.</title>
        <authorList>
            <person name="Kono N."/>
            <person name="Nakamura H."/>
            <person name="Ohtoshi R."/>
            <person name="Tomita M."/>
            <person name="Numata K."/>
            <person name="Arakawa K."/>
        </authorList>
    </citation>
    <scope>NUCLEOTIDE SEQUENCE [LARGE SCALE GENOMIC DNA]</scope>
</reference>
<protein>
    <submittedName>
        <fullName evidence="2">Uncharacterized protein</fullName>
    </submittedName>
</protein>
<proteinExistence type="predicted"/>
<keyword evidence="3" id="KW-1185">Reference proteome</keyword>
<organism evidence="2 3">
    <name type="scientific">Eumeta variegata</name>
    <name type="common">Bagworm moth</name>
    <name type="synonym">Eumeta japonica</name>
    <dbReference type="NCBI Taxonomy" id="151549"/>
    <lineage>
        <taxon>Eukaryota</taxon>
        <taxon>Metazoa</taxon>
        <taxon>Ecdysozoa</taxon>
        <taxon>Arthropoda</taxon>
        <taxon>Hexapoda</taxon>
        <taxon>Insecta</taxon>
        <taxon>Pterygota</taxon>
        <taxon>Neoptera</taxon>
        <taxon>Endopterygota</taxon>
        <taxon>Lepidoptera</taxon>
        <taxon>Glossata</taxon>
        <taxon>Ditrysia</taxon>
        <taxon>Tineoidea</taxon>
        <taxon>Psychidae</taxon>
        <taxon>Oiketicinae</taxon>
        <taxon>Eumeta</taxon>
    </lineage>
</organism>
<feature type="compositionally biased region" description="Basic and acidic residues" evidence="1">
    <location>
        <begin position="34"/>
        <end position="43"/>
    </location>
</feature>
<feature type="region of interest" description="Disordered" evidence="1">
    <location>
        <begin position="1"/>
        <end position="56"/>
    </location>
</feature>
<sequence>MLEGGGRSTKCDDARQGAGQELCDEKKAKSRNKRLGELQESKWSRQPLDTRNPEELPVRCRKGVGYTMKEVGSMEGQRGEWVTGTCTFDRLNFHKDEERTQMVLLQKKARTKRLRSESTQVIRFAWVSVPLNFRLRLSCFLARDDPPRTKCPHPRSSVVM</sequence>
<evidence type="ECO:0000256" key="1">
    <source>
        <dbReference type="SAM" id="MobiDB-lite"/>
    </source>
</evidence>
<name>A0A4C1UMM1_EUMVA</name>
<dbReference type="EMBL" id="BGZK01000197">
    <property type="protein sequence ID" value="GBP27665.1"/>
    <property type="molecule type" value="Genomic_DNA"/>
</dbReference>
<comment type="caution">
    <text evidence="2">The sequence shown here is derived from an EMBL/GenBank/DDBJ whole genome shotgun (WGS) entry which is preliminary data.</text>
</comment>
<dbReference type="Proteomes" id="UP000299102">
    <property type="component" value="Unassembled WGS sequence"/>
</dbReference>
<evidence type="ECO:0000313" key="3">
    <source>
        <dbReference type="Proteomes" id="UP000299102"/>
    </source>
</evidence>
<accession>A0A4C1UMM1</accession>
<evidence type="ECO:0000313" key="2">
    <source>
        <dbReference type="EMBL" id="GBP27665.1"/>
    </source>
</evidence>
<dbReference type="AlphaFoldDB" id="A0A4C1UMM1"/>